<evidence type="ECO:0000259" key="1">
    <source>
        <dbReference type="Pfam" id="PF07553"/>
    </source>
</evidence>
<reference evidence="2 3" key="1">
    <citation type="submission" date="2018-05" db="EMBL/GenBank/DDBJ databases">
        <title>Genetic diversity of glacier-inhabiting Cryobacterium bacteria in China and description of Cryobacterium mengkeensis sp. nov. and Arthrobacter glacialis sp. nov.</title>
        <authorList>
            <person name="Liu Q."/>
            <person name="Xin Y.-H."/>
        </authorList>
    </citation>
    <scope>NUCLEOTIDE SEQUENCE [LARGE SCALE GENOMIC DNA]</scope>
    <source>
        <strain evidence="2 3">GP3</strain>
    </source>
</reference>
<feature type="domain" description="Putative host cell surface-exposed lipoprotein Ltp-like HTH region" evidence="1">
    <location>
        <begin position="140"/>
        <end position="182"/>
    </location>
</feature>
<dbReference type="InterPro" id="IPR011434">
    <property type="entry name" value="Ltp-like_HTH"/>
</dbReference>
<protein>
    <recommendedName>
        <fullName evidence="1">Putative host cell surface-exposed lipoprotein Ltp-like HTH region domain-containing protein</fullName>
    </recommendedName>
</protein>
<comment type="caution">
    <text evidence="2">The sequence shown here is derived from an EMBL/GenBank/DDBJ whole genome shotgun (WGS) entry which is preliminary data.</text>
</comment>
<dbReference type="OrthoDB" id="2004788at2"/>
<proteinExistence type="predicted"/>
<dbReference type="AlphaFoldDB" id="A0A2V3DN67"/>
<evidence type="ECO:0000313" key="2">
    <source>
        <dbReference type="EMBL" id="PXA63929.1"/>
    </source>
</evidence>
<accession>A0A2V3DN67</accession>
<keyword evidence="3" id="KW-1185">Reference proteome</keyword>
<evidence type="ECO:0000313" key="3">
    <source>
        <dbReference type="Proteomes" id="UP000246303"/>
    </source>
</evidence>
<dbReference type="Gene3D" id="1.10.10.10">
    <property type="entry name" value="Winged helix-like DNA-binding domain superfamily/Winged helix DNA-binding domain"/>
    <property type="match status" value="2"/>
</dbReference>
<dbReference type="InterPro" id="IPR036388">
    <property type="entry name" value="WH-like_DNA-bd_sf"/>
</dbReference>
<feature type="domain" description="Putative host cell surface-exposed lipoprotein Ltp-like HTH region" evidence="1">
    <location>
        <begin position="95"/>
        <end position="136"/>
    </location>
</feature>
<organism evidence="2 3">
    <name type="scientific">Arthrobacter psychrochitiniphilus</name>
    <dbReference type="NCBI Taxonomy" id="291045"/>
    <lineage>
        <taxon>Bacteria</taxon>
        <taxon>Bacillati</taxon>
        <taxon>Actinomycetota</taxon>
        <taxon>Actinomycetes</taxon>
        <taxon>Micrococcales</taxon>
        <taxon>Micrococcaceae</taxon>
        <taxon>Arthrobacter</taxon>
    </lineage>
</organism>
<dbReference type="Pfam" id="PF07553">
    <property type="entry name" value="Lipoprotein_Ltp"/>
    <property type="match status" value="2"/>
</dbReference>
<sequence length="186" mass="19735">MQEPFNDLEDAYEADESFNLVAEPFKAAGSQIIAICGPLIKESAAAEAKATADAEASAKADADAEASAKADAEASGKAEVEASAKAEAEAGTLSQQNALRAAHSYLDYSAFSRTSLISQLEYEKYSAEDATWAVDRVTVDWNKQAAKAAKSYLEYSSFSRAGLIDQLAYEGFTSEQAEYGVSQTGL</sequence>
<dbReference type="EMBL" id="QHLZ01000020">
    <property type="protein sequence ID" value="PXA63929.1"/>
    <property type="molecule type" value="Genomic_DNA"/>
</dbReference>
<dbReference type="Proteomes" id="UP000246303">
    <property type="component" value="Unassembled WGS sequence"/>
</dbReference>
<gene>
    <name evidence="2" type="ORF">CVS29_17875</name>
</gene>
<name>A0A2V3DN67_9MICC</name>